<dbReference type="Proteomes" id="UP000053257">
    <property type="component" value="Unassembled WGS sequence"/>
</dbReference>
<accession>A0A0C3NUC4</accession>
<evidence type="ECO:0000313" key="2">
    <source>
        <dbReference type="Proteomes" id="UP000053257"/>
    </source>
</evidence>
<sequence length="178" mass="19248">MIATCWSTLDFGFTFTVSNRTLFEPGIGCIRLGAAKSSMYHRSDTRTPTCLPFGGHASVSWRSVYICFLPTILYVRGRIGETVYRGRIGNASGRLRVLHIGIYSCLRNVRSPAQEFSPLIFFALEAIGAVQKVGPGATVSPTTLSRVATLRVAPCALCGGLPRQTIRTPGVPMHEAGN</sequence>
<name>A0A0C3NUC4_PHLG1</name>
<protein>
    <submittedName>
        <fullName evidence="1">Uncharacterized protein</fullName>
    </submittedName>
</protein>
<dbReference type="HOGENOM" id="CLU_1511127_0_0_1"/>
<evidence type="ECO:0000313" key="1">
    <source>
        <dbReference type="EMBL" id="KIP08919.1"/>
    </source>
</evidence>
<reference evidence="1 2" key="1">
    <citation type="journal article" date="2014" name="PLoS Genet.">
        <title>Analysis of the Phlebiopsis gigantea genome, transcriptome and secretome provides insight into its pioneer colonization strategies of wood.</title>
        <authorList>
            <person name="Hori C."/>
            <person name="Ishida T."/>
            <person name="Igarashi K."/>
            <person name="Samejima M."/>
            <person name="Suzuki H."/>
            <person name="Master E."/>
            <person name="Ferreira P."/>
            <person name="Ruiz-Duenas F.J."/>
            <person name="Held B."/>
            <person name="Canessa P."/>
            <person name="Larrondo L.F."/>
            <person name="Schmoll M."/>
            <person name="Druzhinina I.S."/>
            <person name="Kubicek C.P."/>
            <person name="Gaskell J.A."/>
            <person name="Kersten P."/>
            <person name="St John F."/>
            <person name="Glasner J."/>
            <person name="Sabat G."/>
            <person name="Splinter BonDurant S."/>
            <person name="Syed K."/>
            <person name="Yadav J."/>
            <person name="Mgbeahuruike A.C."/>
            <person name="Kovalchuk A."/>
            <person name="Asiegbu F.O."/>
            <person name="Lackner G."/>
            <person name="Hoffmeister D."/>
            <person name="Rencoret J."/>
            <person name="Gutierrez A."/>
            <person name="Sun H."/>
            <person name="Lindquist E."/>
            <person name="Barry K."/>
            <person name="Riley R."/>
            <person name="Grigoriev I.V."/>
            <person name="Henrissat B."/>
            <person name="Kues U."/>
            <person name="Berka R.M."/>
            <person name="Martinez A.T."/>
            <person name="Covert S.F."/>
            <person name="Blanchette R.A."/>
            <person name="Cullen D."/>
        </authorList>
    </citation>
    <scope>NUCLEOTIDE SEQUENCE [LARGE SCALE GENOMIC DNA]</scope>
    <source>
        <strain evidence="1 2">11061_1 CR5-6</strain>
    </source>
</reference>
<dbReference type="AlphaFoldDB" id="A0A0C3NUC4"/>
<proteinExistence type="predicted"/>
<dbReference type="EMBL" id="KN840472">
    <property type="protein sequence ID" value="KIP08919.1"/>
    <property type="molecule type" value="Genomic_DNA"/>
</dbReference>
<gene>
    <name evidence="1" type="ORF">PHLGIDRAFT_353468</name>
</gene>
<organism evidence="1 2">
    <name type="scientific">Phlebiopsis gigantea (strain 11061_1 CR5-6)</name>
    <name type="common">White-rot fungus</name>
    <name type="synonym">Peniophora gigantea</name>
    <dbReference type="NCBI Taxonomy" id="745531"/>
    <lineage>
        <taxon>Eukaryota</taxon>
        <taxon>Fungi</taxon>
        <taxon>Dikarya</taxon>
        <taxon>Basidiomycota</taxon>
        <taxon>Agaricomycotina</taxon>
        <taxon>Agaricomycetes</taxon>
        <taxon>Polyporales</taxon>
        <taxon>Phanerochaetaceae</taxon>
        <taxon>Phlebiopsis</taxon>
    </lineage>
</organism>
<keyword evidence="2" id="KW-1185">Reference proteome</keyword>